<feature type="compositionally biased region" description="Low complexity" evidence="1">
    <location>
        <begin position="213"/>
        <end position="224"/>
    </location>
</feature>
<feature type="compositionally biased region" description="Gly residues" evidence="1">
    <location>
        <begin position="940"/>
        <end position="952"/>
    </location>
</feature>
<feature type="compositionally biased region" description="Gly residues" evidence="1">
    <location>
        <begin position="278"/>
        <end position="306"/>
    </location>
</feature>
<dbReference type="EMBL" id="RSCD01000002">
    <property type="protein sequence ID" value="RSH94494.1"/>
    <property type="molecule type" value="Genomic_DNA"/>
</dbReference>
<comment type="caution">
    <text evidence="2">The sequence shown here is derived from an EMBL/GenBank/DDBJ whole genome shotgun (WGS) entry which is preliminary data.</text>
</comment>
<feature type="compositionally biased region" description="Polar residues" evidence="1">
    <location>
        <begin position="877"/>
        <end position="886"/>
    </location>
</feature>
<feature type="compositionally biased region" description="Gly residues" evidence="1">
    <location>
        <begin position="410"/>
        <end position="423"/>
    </location>
</feature>
<dbReference type="AlphaFoldDB" id="A0A427YTM7"/>
<keyword evidence="3" id="KW-1185">Reference proteome</keyword>
<feature type="compositionally biased region" description="Polar residues" evidence="1">
    <location>
        <begin position="38"/>
        <end position="51"/>
    </location>
</feature>
<feature type="compositionally biased region" description="Low complexity" evidence="1">
    <location>
        <begin position="110"/>
        <end position="120"/>
    </location>
</feature>
<sequence>MSTSTSTPSRGLPRSPAGYLSGGDLTFGDLKEELFARSPSSHSAMSLTTSPLRHPKNLKRRSTTETQSSGLDYYWSSVAGVGPSSSTSSLLAISPSPSAGLLNIPPPSSSPLGIPTSLISASPTSPISRGAAGAHGHGGLQTRSATNLRESATASGSGPGRGLGPGSGRSDNLLSVETMIDRPHSAGSSYSNEPSSSRDAHFSYRSPFAFASSGSDASGASGASVTSEMESPASLSSQYSSHASRSHSYPYDSDDRTNVNPDGRGRFASDAAWERGPRGGGPRGGSAGSSGGSAGAGAGAGAGTGGDAMMPEWRHRHDRFDDIRGSVASGSTARPGSMDMFDDSPWTPVPPPVQERPDLNPPSFSYDSSRRETITASALQVQTTPTGQTRSQAQQHTPNATALGFEESGPGAGAGGPGLGADIGGDIDAGVGLTEPKSAPAWQTEFGVGGATDAEAEDTLKAKQRQTLPPRPRDSPAPTEGLSVRRNAGRGNSPEPPPRSLLRGAPAVDAGISPRTITPDTVPIAPSIPTILHTPHSPDPAPSSSSGSAVAAGRQASADSAMSSHASIAELTDMLGGAIDAIGLIDSRDTPPPTVLVPSKDQDRDKPALASPVDIVERPPKAQAQVQSQLQPQSSESRDAHGPGDSPTPSVVPSPPITVPARKQSLTGPTDATAPPPPPQLTTRSPSIPSIRSIQSVVIAPKPWPQAMMYGHIKTLKTPGERAKAYARAINDLAAAESGLREWCLAATIQAHRPASARASSRKSNFSTIGLRPDGSGPGAGSFASPMVHSLQPHQPPHPHPRNVSASSEFPLREDSYTAREISQRHIDPTDQPTGLPANLPYPQLQQLRGSGAGSVGGGGGIGSGSGIGGIKSSPSMQSVVSTASSKKPGGFFSAMRKGKKDSLSLGPPNTTNKKDVRGLPISSPDTASFPLAPSPVPGSGPGGGLGPGGSSPGSLSGAPPGRLQSSAAPPLGPRGMRMGSFTPPPNVYERASIDVPPRGSFDTSISIGSRMTPPLPARGSFDSTRTKGSLPPPRGSPMGYSTPKIGSPSPGSVTPREEDVRAMADVLPHVEKGVIRAYLARHGEQMQAIGAYLEDEKRGSVMRV</sequence>
<feature type="region of interest" description="Disordered" evidence="1">
    <location>
        <begin position="824"/>
        <end position="1057"/>
    </location>
</feature>
<gene>
    <name evidence="2" type="ORF">EHS25_004297</name>
</gene>
<feature type="region of interest" description="Disordered" evidence="1">
    <location>
        <begin position="81"/>
        <end position="172"/>
    </location>
</feature>
<evidence type="ECO:0000256" key="1">
    <source>
        <dbReference type="SAM" id="MobiDB-lite"/>
    </source>
</evidence>
<feature type="region of interest" description="Disordered" evidence="1">
    <location>
        <begin position="38"/>
        <end position="69"/>
    </location>
</feature>
<feature type="compositionally biased region" description="Low complexity" evidence="1">
    <location>
        <begin position="953"/>
        <end position="962"/>
    </location>
</feature>
<dbReference type="STRING" id="1890683.A0A427YTM7"/>
<feature type="compositionally biased region" description="Low complexity" evidence="1">
    <location>
        <begin position="424"/>
        <end position="433"/>
    </location>
</feature>
<accession>A0A427YTM7</accession>
<feature type="compositionally biased region" description="Polar residues" evidence="1">
    <location>
        <begin position="374"/>
        <end position="400"/>
    </location>
</feature>
<feature type="region of interest" description="Disordered" evidence="1">
    <location>
        <begin position="773"/>
        <end position="809"/>
    </location>
</feature>
<protein>
    <submittedName>
        <fullName evidence="2">Uncharacterized protein</fullName>
    </submittedName>
</protein>
<feature type="compositionally biased region" description="Low complexity" evidence="1">
    <location>
        <begin position="542"/>
        <end position="564"/>
    </location>
</feature>
<proteinExistence type="predicted"/>
<reference evidence="2 3" key="1">
    <citation type="submission" date="2018-11" db="EMBL/GenBank/DDBJ databases">
        <title>Genome sequence of Saitozyma podzolica DSM 27192.</title>
        <authorList>
            <person name="Aliyu H."/>
            <person name="Gorte O."/>
            <person name="Ochsenreither K."/>
        </authorList>
    </citation>
    <scope>NUCLEOTIDE SEQUENCE [LARGE SCALE GENOMIC DNA]</scope>
    <source>
        <strain evidence="2 3">DSM 27192</strain>
    </source>
</reference>
<feature type="compositionally biased region" description="Low complexity" evidence="1">
    <location>
        <begin position="623"/>
        <end position="635"/>
    </location>
</feature>
<feature type="region of interest" description="Disordered" evidence="1">
    <location>
        <begin position="213"/>
        <end position="564"/>
    </location>
</feature>
<dbReference type="OrthoDB" id="2413468at2759"/>
<feature type="compositionally biased region" description="Polar residues" evidence="1">
    <location>
        <begin position="141"/>
        <end position="154"/>
    </location>
</feature>
<evidence type="ECO:0000313" key="2">
    <source>
        <dbReference type="EMBL" id="RSH94494.1"/>
    </source>
</evidence>
<organism evidence="2 3">
    <name type="scientific">Saitozyma podzolica</name>
    <dbReference type="NCBI Taxonomy" id="1890683"/>
    <lineage>
        <taxon>Eukaryota</taxon>
        <taxon>Fungi</taxon>
        <taxon>Dikarya</taxon>
        <taxon>Basidiomycota</taxon>
        <taxon>Agaricomycotina</taxon>
        <taxon>Tremellomycetes</taxon>
        <taxon>Tremellales</taxon>
        <taxon>Trimorphomycetaceae</taxon>
        <taxon>Saitozyma</taxon>
    </lineage>
</organism>
<feature type="compositionally biased region" description="Low complexity" evidence="1">
    <location>
        <begin position="231"/>
        <end position="250"/>
    </location>
</feature>
<feature type="compositionally biased region" description="Gly residues" evidence="1">
    <location>
        <begin position="157"/>
        <end position="167"/>
    </location>
</feature>
<feature type="compositionally biased region" description="Basic and acidic residues" evidence="1">
    <location>
        <begin position="312"/>
        <end position="324"/>
    </location>
</feature>
<feature type="region of interest" description="Disordered" evidence="1">
    <location>
        <begin position="1"/>
        <end position="23"/>
    </location>
</feature>
<feature type="region of interest" description="Disordered" evidence="1">
    <location>
        <begin position="584"/>
        <end position="689"/>
    </location>
</feature>
<name>A0A427YTM7_9TREE</name>
<dbReference type="Proteomes" id="UP000279259">
    <property type="component" value="Unassembled WGS sequence"/>
</dbReference>
<evidence type="ECO:0000313" key="3">
    <source>
        <dbReference type="Proteomes" id="UP000279259"/>
    </source>
</evidence>
<feature type="compositionally biased region" description="Gly residues" evidence="1">
    <location>
        <begin position="851"/>
        <end position="870"/>
    </location>
</feature>
<feature type="compositionally biased region" description="Basic and acidic residues" evidence="1">
    <location>
        <begin position="253"/>
        <end position="277"/>
    </location>
</feature>
<feature type="compositionally biased region" description="Low complexity" evidence="1">
    <location>
        <begin position="81"/>
        <end position="103"/>
    </location>
</feature>